<feature type="signal peptide" evidence="3">
    <location>
        <begin position="1"/>
        <end position="25"/>
    </location>
</feature>
<sequence>MNGLRWTTIFTLVTALFLLTSCASNDVKIGVIIPQEGSLADYGYQIRSGIQMAYDEIQQSKQKGEIQKNYQLIMEREDQDLAKVEEAFHRLRKQGVTAIIGAASSAATLKLAPLANEHKIVLISPASSSPEINQGTTDFVFRNHPSDTLEAQKLSNVIFQKAKIQKCLMVRSRDAYSEGITFELLKFARQNSSSLPNEVVKFSANPEEVDWTAVVDRIVEIRPHAVFLAAYHNGLVPLIKTIREREDTKGIYIFTSSSLILDEAVKELGKEALEGIMFTGYHWDPHENIPQVIEFTKSFKENFHTDPTLFAATGYDAMKFLVTAIEDVNQQLPDDLRSQITKNAFTGILGETDFNKRGDVTRIPVVYSVHDGARGEITEEEINKIKEDVLTRLED</sequence>
<dbReference type="Pfam" id="PF13458">
    <property type="entry name" value="Peripla_BP_6"/>
    <property type="match status" value="1"/>
</dbReference>
<reference evidence="5" key="1">
    <citation type="submission" date="2021-03" db="EMBL/GenBank/DDBJ databases">
        <title>Acanthopleuribacteraceae sp. M133.</title>
        <authorList>
            <person name="Wang G."/>
        </authorList>
    </citation>
    <scope>NUCLEOTIDE SEQUENCE</scope>
    <source>
        <strain evidence="5">M133</strain>
    </source>
</reference>
<dbReference type="PANTHER" id="PTHR30483">
    <property type="entry name" value="LEUCINE-SPECIFIC-BINDING PROTEIN"/>
    <property type="match status" value="1"/>
</dbReference>
<dbReference type="KEGG" id="scor:J3U87_17765"/>
<evidence type="ECO:0000256" key="3">
    <source>
        <dbReference type="SAM" id="SignalP"/>
    </source>
</evidence>
<dbReference type="RefSeq" id="WP_237384391.1">
    <property type="nucleotide sequence ID" value="NZ_CP071793.1"/>
</dbReference>
<dbReference type="Gene3D" id="3.40.50.2300">
    <property type="match status" value="2"/>
</dbReference>
<dbReference type="AlphaFoldDB" id="A0A8A4U6B6"/>
<comment type="similarity">
    <text evidence="1">Belongs to the leucine-binding protein family.</text>
</comment>
<keyword evidence="2 3" id="KW-0732">Signal</keyword>
<evidence type="ECO:0000313" key="6">
    <source>
        <dbReference type="Proteomes" id="UP000663929"/>
    </source>
</evidence>
<dbReference type="CDD" id="cd06268">
    <property type="entry name" value="PBP1_ABC_transporter_LIVBP-like"/>
    <property type="match status" value="1"/>
</dbReference>
<feature type="chain" id="PRO_5035295024" evidence="3">
    <location>
        <begin position="26"/>
        <end position="395"/>
    </location>
</feature>
<dbReference type="Proteomes" id="UP000663929">
    <property type="component" value="Chromosome"/>
</dbReference>
<feature type="domain" description="Leucine-binding protein" evidence="4">
    <location>
        <begin position="27"/>
        <end position="356"/>
    </location>
</feature>
<accession>A0A8A4U6B6</accession>
<gene>
    <name evidence="5" type="ORF">J3U87_17765</name>
</gene>
<dbReference type="InterPro" id="IPR051010">
    <property type="entry name" value="BCAA_transport"/>
</dbReference>
<organism evidence="5 6">
    <name type="scientific">Sulfidibacter corallicola</name>
    <dbReference type="NCBI Taxonomy" id="2818388"/>
    <lineage>
        <taxon>Bacteria</taxon>
        <taxon>Pseudomonadati</taxon>
        <taxon>Acidobacteriota</taxon>
        <taxon>Holophagae</taxon>
        <taxon>Acanthopleuribacterales</taxon>
        <taxon>Acanthopleuribacteraceae</taxon>
        <taxon>Sulfidibacter</taxon>
    </lineage>
</organism>
<dbReference type="SUPFAM" id="SSF53822">
    <property type="entry name" value="Periplasmic binding protein-like I"/>
    <property type="match status" value="1"/>
</dbReference>
<evidence type="ECO:0000256" key="2">
    <source>
        <dbReference type="ARBA" id="ARBA00022729"/>
    </source>
</evidence>
<dbReference type="PANTHER" id="PTHR30483:SF6">
    <property type="entry name" value="PERIPLASMIC BINDING PROTEIN OF ABC TRANSPORTER FOR NATURAL AMINO ACIDS"/>
    <property type="match status" value="1"/>
</dbReference>
<dbReference type="EMBL" id="CP071793">
    <property type="protein sequence ID" value="QTD54295.1"/>
    <property type="molecule type" value="Genomic_DNA"/>
</dbReference>
<keyword evidence="6" id="KW-1185">Reference proteome</keyword>
<evidence type="ECO:0000256" key="1">
    <source>
        <dbReference type="ARBA" id="ARBA00010062"/>
    </source>
</evidence>
<evidence type="ECO:0000313" key="5">
    <source>
        <dbReference type="EMBL" id="QTD54295.1"/>
    </source>
</evidence>
<protein>
    <submittedName>
        <fullName evidence="5">Amino acid ABC transporter substrate-binding protein</fullName>
    </submittedName>
</protein>
<name>A0A8A4U6B6_SULCO</name>
<proteinExistence type="inferred from homology"/>
<evidence type="ECO:0000259" key="4">
    <source>
        <dbReference type="Pfam" id="PF13458"/>
    </source>
</evidence>
<dbReference type="PROSITE" id="PS51257">
    <property type="entry name" value="PROKAR_LIPOPROTEIN"/>
    <property type="match status" value="1"/>
</dbReference>
<dbReference type="InterPro" id="IPR028082">
    <property type="entry name" value="Peripla_BP_I"/>
</dbReference>
<dbReference type="InterPro" id="IPR028081">
    <property type="entry name" value="Leu-bd"/>
</dbReference>